<comment type="pathway">
    <text evidence="1">Glycan metabolism; L-arabinan degradation.</text>
</comment>
<sequence length="419" mass="46755">MSLYQRIALLTLTLVTSLNPSALVADEPDGFPWDIPQSKPSRPLSAAMDRLYTNYLTPRPEDNELFSSFKYTRLEGFDYHGGDGTVSRRDPSKVLRINDKYYVWYTKRDTPTPPQGAAKCTDTIPSTDWDLCEIWYATSDDGFTWREQGVAVPRPPKPQVGWRSVATPDVLAWKGKYYLYYQGFMEASGTKGDHCPVAMSYADSPDGPWTAHGDVVVPNGAPGEWDQFSIHDPYPLVYKGRIYLYYKAAFGDRPEYLVANGLAMADDPHGPFEKHPLNPLMNSGHETAYFPFKEGIVSFATTNGNESNTIQYAPDGINFQIAAVTSLMPIASGPHVPDAFDSNGNGRGITWGLSHFTNPGTWAKSHSILARFDCDLSLDVHDPEMKNTRVWLKPDIYFSQGLSQAQRKQRKASSIPASK</sequence>
<evidence type="ECO:0000256" key="2">
    <source>
        <dbReference type="ARBA" id="ARBA00009865"/>
    </source>
</evidence>
<dbReference type="PANTHER" id="PTHR43301:SF3">
    <property type="entry name" value="ARABINAN ENDO-1,5-ALPHA-L-ARABINOSIDASE A-RELATED"/>
    <property type="match status" value="1"/>
</dbReference>
<gene>
    <name evidence="7" type="ORF">FHS27_003367</name>
</gene>
<dbReference type="InterPro" id="IPR023296">
    <property type="entry name" value="Glyco_hydro_beta-prop_sf"/>
</dbReference>
<keyword evidence="6" id="KW-0732">Signal</keyword>
<proteinExistence type="inferred from homology"/>
<evidence type="ECO:0000313" key="8">
    <source>
        <dbReference type="Proteomes" id="UP000536179"/>
    </source>
</evidence>
<comment type="similarity">
    <text evidence="2 5">Belongs to the glycosyl hydrolase 43 family.</text>
</comment>
<dbReference type="InterPro" id="IPR006710">
    <property type="entry name" value="Glyco_hydro_43"/>
</dbReference>
<dbReference type="CDD" id="cd08992">
    <property type="entry name" value="GH117"/>
    <property type="match status" value="1"/>
</dbReference>
<evidence type="ECO:0000313" key="7">
    <source>
        <dbReference type="EMBL" id="MBB3207542.1"/>
    </source>
</evidence>
<name>A0A7W5E1G0_9BACT</name>
<dbReference type="Proteomes" id="UP000536179">
    <property type="component" value="Unassembled WGS sequence"/>
</dbReference>
<protein>
    <recommendedName>
        <fullName evidence="9">Glycoside hydrolase</fullName>
    </recommendedName>
</protein>
<accession>A0A7W5E1G0</accession>
<dbReference type="Pfam" id="PF04616">
    <property type="entry name" value="Glyco_hydro_43"/>
    <property type="match status" value="1"/>
</dbReference>
<dbReference type="EMBL" id="JACHXU010000011">
    <property type="protein sequence ID" value="MBB3207542.1"/>
    <property type="molecule type" value="Genomic_DNA"/>
</dbReference>
<evidence type="ECO:0000256" key="5">
    <source>
        <dbReference type="RuleBase" id="RU361187"/>
    </source>
</evidence>
<evidence type="ECO:0000256" key="6">
    <source>
        <dbReference type="SAM" id="SignalP"/>
    </source>
</evidence>
<dbReference type="GO" id="GO:0005975">
    <property type="term" value="P:carbohydrate metabolic process"/>
    <property type="evidence" value="ECO:0007669"/>
    <property type="project" value="InterPro"/>
</dbReference>
<keyword evidence="4 5" id="KW-0326">Glycosidase</keyword>
<organism evidence="7 8">
    <name type="scientific">Aporhodopirellula rubra</name>
    <dbReference type="NCBI Taxonomy" id="980271"/>
    <lineage>
        <taxon>Bacteria</taxon>
        <taxon>Pseudomonadati</taxon>
        <taxon>Planctomycetota</taxon>
        <taxon>Planctomycetia</taxon>
        <taxon>Pirellulales</taxon>
        <taxon>Pirellulaceae</taxon>
        <taxon>Aporhodopirellula</taxon>
    </lineage>
</organism>
<evidence type="ECO:0008006" key="9">
    <source>
        <dbReference type="Google" id="ProtNLM"/>
    </source>
</evidence>
<evidence type="ECO:0000256" key="3">
    <source>
        <dbReference type="ARBA" id="ARBA00022801"/>
    </source>
</evidence>
<reference evidence="7 8" key="1">
    <citation type="submission" date="2020-08" db="EMBL/GenBank/DDBJ databases">
        <title>Genomic Encyclopedia of Type Strains, Phase III (KMG-III): the genomes of soil and plant-associated and newly described type strains.</title>
        <authorList>
            <person name="Whitman W."/>
        </authorList>
    </citation>
    <scope>NUCLEOTIDE SEQUENCE [LARGE SCALE GENOMIC DNA]</scope>
    <source>
        <strain evidence="7 8">CECT 8075</strain>
    </source>
</reference>
<evidence type="ECO:0000256" key="4">
    <source>
        <dbReference type="ARBA" id="ARBA00023295"/>
    </source>
</evidence>
<comment type="caution">
    <text evidence="7">The sequence shown here is derived from an EMBL/GenBank/DDBJ whole genome shotgun (WGS) entry which is preliminary data.</text>
</comment>
<keyword evidence="8" id="KW-1185">Reference proteome</keyword>
<dbReference type="SUPFAM" id="SSF75005">
    <property type="entry name" value="Arabinanase/levansucrase/invertase"/>
    <property type="match status" value="1"/>
</dbReference>
<keyword evidence="3 5" id="KW-0378">Hydrolase</keyword>
<dbReference type="Gene3D" id="2.115.10.20">
    <property type="entry name" value="Glycosyl hydrolase domain, family 43"/>
    <property type="match status" value="1"/>
</dbReference>
<evidence type="ECO:0000256" key="1">
    <source>
        <dbReference type="ARBA" id="ARBA00004834"/>
    </source>
</evidence>
<dbReference type="RefSeq" id="WP_184305876.1">
    <property type="nucleotide sequence ID" value="NZ_JACHXU010000011.1"/>
</dbReference>
<dbReference type="AlphaFoldDB" id="A0A7W5E1G0"/>
<dbReference type="PANTHER" id="PTHR43301">
    <property type="entry name" value="ARABINAN ENDO-1,5-ALPHA-L-ARABINOSIDASE"/>
    <property type="match status" value="1"/>
</dbReference>
<feature type="signal peptide" evidence="6">
    <location>
        <begin position="1"/>
        <end position="25"/>
    </location>
</feature>
<dbReference type="InterPro" id="IPR050727">
    <property type="entry name" value="GH43_arabinanases"/>
</dbReference>
<feature type="chain" id="PRO_5031321650" description="Glycoside hydrolase" evidence="6">
    <location>
        <begin position="26"/>
        <end position="419"/>
    </location>
</feature>
<dbReference type="GO" id="GO:0004553">
    <property type="term" value="F:hydrolase activity, hydrolyzing O-glycosyl compounds"/>
    <property type="evidence" value="ECO:0007669"/>
    <property type="project" value="InterPro"/>
</dbReference>